<accession>A0A9X2B5I9</accession>
<dbReference type="InterPro" id="IPR011990">
    <property type="entry name" value="TPR-like_helical_dom_sf"/>
</dbReference>
<dbReference type="SMART" id="SM00028">
    <property type="entry name" value="TPR"/>
    <property type="match status" value="3"/>
</dbReference>
<name>A0A9X2B5I9_9BACL</name>
<evidence type="ECO:0000313" key="4">
    <source>
        <dbReference type="Proteomes" id="UP001139347"/>
    </source>
</evidence>
<feature type="repeat" description="TPR" evidence="1">
    <location>
        <begin position="192"/>
        <end position="225"/>
    </location>
</feature>
<dbReference type="Gene3D" id="3.90.550.10">
    <property type="entry name" value="Spore Coat Polysaccharide Biosynthesis Protein SpsA, Chain A"/>
    <property type="match status" value="1"/>
</dbReference>
<dbReference type="GO" id="GO:0016757">
    <property type="term" value="F:glycosyltransferase activity"/>
    <property type="evidence" value="ECO:0007669"/>
    <property type="project" value="UniProtKB-KW"/>
</dbReference>
<evidence type="ECO:0000259" key="2">
    <source>
        <dbReference type="Pfam" id="PF00535"/>
    </source>
</evidence>
<protein>
    <submittedName>
        <fullName evidence="3">Glycosyltransferase</fullName>
        <ecNumber evidence="3">2.4.-.-</ecNumber>
    </submittedName>
</protein>
<dbReference type="InterPro" id="IPR001173">
    <property type="entry name" value="Glyco_trans_2-like"/>
</dbReference>
<dbReference type="InterPro" id="IPR029044">
    <property type="entry name" value="Nucleotide-diphossugar_trans"/>
</dbReference>
<dbReference type="Proteomes" id="UP001139347">
    <property type="component" value="Unassembled WGS sequence"/>
</dbReference>
<sequence>MKISVCMIVKNEAEQIARALASVPPSYELIVVDTGSTDETVKIASEYKAKVYYFEWNDSFSDARNWAIEKASGDYILFIDADEKLSPNVVRQIDDFVSNFPSEAGAVKISNVINDEVNMSRMIRFFPNRPEFRFYGEVHEHLRKNNQEIQMIKCDIEIEHFGYNPETYLKMGKFNRYIKMYKRIIEKDPNNGYMLYQLGKLYYSNKQFENAYEAFEECLCLEQFDRLYFAPMLVQLGYTLKELGKSQQAIELLELFVPMYPKFPDLPFVLGILAIECGKFQLIEKYFKFALEIGETDHYSTLIGSGSYRAAHNLGVYYEVTGNLVVAKKYYQLAAGHGFGPSNNRLTELINNTK</sequence>
<gene>
    <name evidence="3" type="ORF">MUG84_13525</name>
</gene>
<reference evidence="3" key="1">
    <citation type="submission" date="2022-04" db="EMBL/GenBank/DDBJ databases">
        <title>Paenibacillus mangrovi sp. nov., a novel endophytic bacterium isolated from bark of Kandelia candel.</title>
        <authorList>
            <person name="Tuo L."/>
        </authorList>
    </citation>
    <scope>NUCLEOTIDE SEQUENCE</scope>
    <source>
        <strain evidence="3">KQZ6P-2</strain>
    </source>
</reference>
<dbReference type="SUPFAM" id="SSF48452">
    <property type="entry name" value="TPR-like"/>
    <property type="match status" value="1"/>
</dbReference>
<dbReference type="EMBL" id="JALIRP010000005">
    <property type="protein sequence ID" value="MCJ8012752.1"/>
    <property type="molecule type" value="Genomic_DNA"/>
</dbReference>
<dbReference type="SUPFAM" id="SSF53448">
    <property type="entry name" value="Nucleotide-diphospho-sugar transferases"/>
    <property type="match status" value="1"/>
</dbReference>
<dbReference type="Pfam" id="PF13174">
    <property type="entry name" value="TPR_6"/>
    <property type="match status" value="1"/>
</dbReference>
<organism evidence="3 4">
    <name type="scientific">Paenibacillus mangrovi</name>
    <dbReference type="NCBI Taxonomy" id="2931978"/>
    <lineage>
        <taxon>Bacteria</taxon>
        <taxon>Bacillati</taxon>
        <taxon>Bacillota</taxon>
        <taxon>Bacilli</taxon>
        <taxon>Bacillales</taxon>
        <taxon>Paenibacillaceae</taxon>
        <taxon>Paenibacillus</taxon>
    </lineage>
</organism>
<feature type="domain" description="Glycosyltransferase 2-like" evidence="2">
    <location>
        <begin position="4"/>
        <end position="130"/>
    </location>
</feature>
<keyword evidence="3" id="KW-0328">Glycosyltransferase</keyword>
<dbReference type="PANTHER" id="PTHR43630">
    <property type="entry name" value="POLY-BETA-1,6-N-ACETYL-D-GLUCOSAMINE SYNTHASE"/>
    <property type="match status" value="1"/>
</dbReference>
<keyword evidence="3" id="KW-0808">Transferase</keyword>
<evidence type="ECO:0000313" key="3">
    <source>
        <dbReference type="EMBL" id="MCJ8012752.1"/>
    </source>
</evidence>
<dbReference type="Pfam" id="PF13181">
    <property type="entry name" value="TPR_8"/>
    <property type="match status" value="2"/>
</dbReference>
<dbReference type="PANTHER" id="PTHR43630:SF2">
    <property type="entry name" value="GLYCOSYLTRANSFERASE"/>
    <property type="match status" value="1"/>
</dbReference>
<dbReference type="PROSITE" id="PS50005">
    <property type="entry name" value="TPR"/>
    <property type="match status" value="1"/>
</dbReference>
<keyword evidence="1" id="KW-0802">TPR repeat</keyword>
<evidence type="ECO:0000256" key="1">
    <source>
        <dbReference type="PROSITE-ProRule" id="PRU00339"/>
    </source>
</evidence>
<proteinExistence type="predicted"/>
<keyword evidence="4" id="KW-1185">Reference proteome</keyword>
<dbReference type="InterPro" id="IPR019734">
    <property type="entry name" value="TPR_rpt"/>
</dbReference>
<dbReference type="Gene3D" id="1.25.40.10">
    <property type="entry name" value="Tetratricopeptide repeat domain"/>
    <property type="match status" value="1"/>
</dbReference>
<comment type="caution">
    <text evidence="3">The sequence shown here is derived from an EMBL/GenBank/DDBJ whole genome shotgun (WGS) entry which is preliminary data.</text>
</comment>
<dbReference type="RefSeq" id="WP_244725579.1">
    <property type="nucleotide sequence ID" value="NZ_JALIRP010000005.1"/>
</dbReference>
<dbReference type="AlphaFoldDB" id="A0A9X2B5I9"/>
<dbReference type="Pfam" id="PF00535">
    <property type="entry name" value="Glycos_transf_2"/>
    <property type="match status" value="1"/>
</dbReference>
<dbReference type="CDD" id="cd02511">
    <property type="entry name" value="Beta4Glucosyltransferase"/>
    <property type="match status" value="1"/>
</dbReference>
<dbReference type="EC" id="2.4.-.-" evidence="3"/>